<evidence type="ECO:0000313" key="2">
    <source>
        <dbReference type="EMBL" id="ADL03062.1"/>
    </source>
</evidence>
<evidence type="ECO:0000256" key="1">
    <source>
        <dbReference type="SAM" id="Phobius"/>
    </source>
</evidence>
<protein>
    <submittedName>
        <fullName evidence="2">Uncharacterized protein</fullName>
    </submittedName>
</protein>
<dbReference type="PaxDb" id="610130-Closa_0425"/>
<dbReference type="RefSeq" id="WP_013271160.1">
    <property type="nucleotide sequence ID" value="NC_014376.1"/>
</dbReference>
<dbReference type="HOGENOM" id="CLU_739100_0_0_9"/>
<keyword evidence="1" id="KW-0472">Membrane</keyword>
<feature type="transmembrane region" description="Helical" evidence="1">
    <location>
        <begin position="322"/>
        <end position="340"/>
    </location>
</feature>
<keyword evidence="1" id="KW-0812">Transmembrane</keyword>
<evidence type="ECO:0000313" key="3">
    <source>
        <dbReference type="Proteomes" id="UP000001662"/>
    </source>
</evidence>
<reference evidence="2" key="1">
    <citation type="submission" date="2010-07" db="EMBL/GenBank/DDBJ databases">
        <title>Complete sequence of Clostridium saccharolyticum WM1.</title>
        <authorList>
            <consortium name="US DOE Joint Genome Institute"/>
            <person name="Lucas S."/>
            <person name="Copeland A."/>
            <person name="Lapidus A."/>
            <person name="Cheng J.-F."/>
            <person name="Bruce D."/>
            <person name="Goodwin L."/>
            <person name="Pitluck S."/>
            <person name="Chertkov O."/>
            <person name="Detter J.C."/>
            <person name="Han C."/>
            <person name="Tapia R."/>
            <person name="Land M."/>
            <person name="Hauser L."/>
            <person name="Chang Y.-J."/>
            <person name="Jeffries C."/>
            <person name="Kyrpides N."/>
            <person name="Ivanova N."/>
            <person name="Mikhailova N."/>
            <person name="Mouttaki H."/>
            <person name="Lin L."/>
            <person name="Zhou J."/>
            <person name="Hemme C.L."/>
            <person name="Woyke T."/>
        </authorList>
    </citation>
    <scope>NUCLEOTIDE SEQUENCE [LARGE SCALE GENOMIC DNA]</scope>
    <source>
        <strain evidence="2">WM1</strain>
    </source>
</reference>
<dbReference type="KEGG" id="csh:Closa_0425"/>
<proteinExistence type="predicted"/>
<accession>D9R3U9</accession>
<keyword evidence="3" id="KW-1185">Reference proteome</keyword>
<gene>
    <name evidence="2" type="ordered locus">Closa_0425</name>
</gene>
<dbReference type="OrthoDB" id="2031899at2"/>
<name>D9R3U9_LACSW</name>
<keyword evidence="1" id="KW-1133">Transmembrane helix</keyword>
<dbReference type="EMBL" id="CP002109">
    <property type="protein sequence ID" value="ADL03062.1"/>
    <property type="molecule type" value="Genomic_DNA"/>
</dbReference>
<organism evidence="2 3">
    <name type="scientific">Lacrimispora saccharolytica (strain ATCC 35040 / DSM 2544 / NRCC 2533 / WM1)</name>
    <name type="common">Clostridium saccharolyticum</name>
    <dbReference type="NCBI Taxonomy" id="610130"/>
    <lineage>
        <taxon>Bacteria</taxon>
        <taxon>Bacillati</taxon>
        <taxon>Bacillota</taxon>
        <taxon>Clostridia</taxon>
        <taxon>Lachnospirales</taxon>
        <taxon>Lachnospiraceae</taxon>
        <taxon>Lacrimispora</taxon>
    </lineage>
</organism>
<dbReference type="eggNOG" id="ENOG50339JK">
    <property type="taxonomic scope" value="Bacteria"/>
</dbReference>
<dbReference type="AlphaFoldDB" id="D9R3U9"/>
<dbReference type="Proteomes" id="UP000001662">
    <property type="component" value="Chromosome"/>
</dbReference>
<sequence length="361" mass="41708">MKIKLIKNFVAIFIAVLNVYGYAGIVHAEETRIEIKKEYETSIKEDDGRTQFKEVYEKDGILYRLKAVQINYVEQVYPGNIITYDSDPFVGDPAEYAPKESVVKEGKRYHLKSGELKKVMTEETIKYTEASILYKGVEYIDNLPGDAEVKVVNEDSKQEQKVRLPAVNYEEEGTYWDYHFTFPITVTGYDADSYMLGQLEISKNTPLIDHGDQFLDYLNLPTQYYKITRIQWDGKPVGEEGEMTRKATAYGRKLVKDIRGIYGGDVVFPSIEANVYHGVYVEGDPENQTGRPVYRIQATGVYEQNGRMGFWNFLKWLRTNSLTLAILKLLLLTILIILTADRLGRKRKEIWKNREEKKNIP</sequence>
<dbReference type="STRING" id="610130.Closa_0425"/>